<name>A0AAD6V7R1_9AGAR</name>
<feature type="compositionally biased region" description="Basic and acidic residues" evidence="1">
    <location>
        <begin position="26"/>
        <end position="41"/>
    </location>
</feature>
<feature type="region of interest" description="Disordered" evidence="1">
    <location>
        <begin position="1"/>
        <end position="45"/>
    </location>
</feature>
<evidence type="ECO:0000256" key="1">
    <source>
        <dbReference type="SAM" id="MobiDB-lite"/>
    </source>
</evidence>
<protein>
    <submittedName>
        <fullName evidence="2">Uncharacterized protein</fullName>
    </submittedName>
</protein>
<gene>
    <name evidence="2" type="ORF">GGX14DRAFT_397772</name>
</gene>
<dbReference type="AlphaFoldDB" id="A0AAD6V7R1"/>
<proteinExistence type="predicted"/>
<keyword evidence="3" id="KW-1185">Reference proteome</keyword>
<feature type="compositionally biased region" description="Basic residues" evidence="1">
    <location>
        <begin position="1"/>
        <end position="10"/>
    </location>
</feature>
<feature type="compositionally biased region" description="Basic and acidic residues" evidence="1">
    <location>
        <begin position="199"/>
        <end position="210"/>
    </location>
</feature>
<sequence length="258" mass="28187">MAASAGRRKRVAGDDTTTARRWRKARNGDNSEVKGHGDGRNRLTTKQKFSGGSVMIRRLGNTARGTAERREIKSKRWRKRREGNQFGGVNGREKVSNRLGVAKGIKSNRISGENGRRGNQIKIESNRRRGANQIESVASSREGFSNAASRAGFSLLRLVPQTSRCRVSCGLQRFSGRVVGGSRLCLRSRGKGGSASAQEARDKTPGERSKTKIQTRRMAAVARGLCLRVCVGIKVTTVSTPDKAGNPRKRAGNSFNTY</sequence>
<feature type="region of interest" description="Disordered" evidence="1">
    <location>
        <begin position="108"/>
        <end position="133"/>
    </location>
</feature>
<dbReference type="Proteomes" id="UP001219525">
    <property type="component" value="Unassembled WGS sequence"/>
</dbReference>
<feature type="region of interest" description="Disordered" evidence="1">
    <location>
        <begin position="187"/>
        <end position="213"/>
    </location>
</feature>
<organism evidence="2 3">
    <name type="scientific">Mycena pura</name>
    <dbReference type="NCBI Taxonomy" id="153505"/>
    <lineage>
        <taxon>Eukaryota</taxon>
        <taxon>Fungi</taxon>
        <taxon>Dikarya</taxon>
        <taxon>Basidiomycota</taxon>
        <taxon>Agaricomycotina</taxon>
        <taxon>Agaricomycetes</taxon>
        <taxon>Agaricomycetidae</taxon>
        <taxon>Agaricales</taxon>
        <taxon>Marasmiineae</taxon>
        <taxon>Mycenaceae</taxon>
        <taxon>Mycena</taxon>
    </lineage>
</organism>
<evidence type="ECO:0000313" key="2">
    <source>
        <dbReference type="EMBL" id="KAJ7205228.1"/>
    </source>
</evidence>
<comment type="caution">
    <text evidence="2">The sequence shown here is derived from an EMBL/GenBank/DDBJ whole genome shotgun (WGS) entry which is preliminary data.</text>
</comment>
<evidence type="ECO:0000313" key="3">
    <source>
        <dbReference type="Proteomes" id="UP001219525"/>
    </source>
</evidence>
<dbReference type="EMBL" id="JARJCW010000044">
    <property type="protein sequence ID" value="KAJ7205228.1"/>
    <property type="molecule type" value="Genomic_DNA"/>
</dbReference>
<reference evidence="2" key="1">
    <citation type="submission" date="2023-03" db="EMBL/GenBank/DDBJ databases">
        <title>Massive genome expansion in bonnet fungi (Mycena s.s.) driven by repeated elements and novel gene families across ecological guilds.</title>
        <authorList>
            <consortium name="Lawrence Berkeley National Laboratory"/>
            <person name="Harder C.B."/>
            <person name="Miyauchi S."/>
            <person name="Viragh M."/>
            <person name="Kuo A."/>
            <person name="Thoen E."/>
            <person name="Andreopoulos B."/>
            <person name="Lu D."/>
            <person name="Skrede I."/>
            <person name="Drula E."/>
            <person name="Henrissat B."/>
            <person name="Morin E."/>
            <person name="Kohler A."/>
            <person name="Barry K."/>
            <person name="LaButti K."/>
            <person name="Morin E."/>
            <person name="Salamov A."/>
            <person name="Lipzen A."/>
            <person name="Mereny Z."/>
            <person name="Hegedus B."/>
            <person name="Baldrian P."/>
            <person name="Stursova M."/>
            <person name="Weitz H."/>
            <person name="Taylor A."/>
            <person name="Grigoriev I.V."/>
            <person name="Nagy L.G."/>
            <person name="Martin F."/>
            <person name="Kauserud H."/>
        </authorList>
    </citation>
    <scope>NUCLEOTIDE SEQUENCE</scope>
    <source>
        <strain evidence="2">9144</strain>
    </source>
</reference>
<accession>A0AAD6V7R1</accession>